<feature type="transmembrane region" description="Helical" evidence="1">
    <location>
        <begin position="114"/>
        <end position="134"/>
    </location>
</feature>
<dbReference type="KEGG" id="apb:SAR116_2147"/>
<sequence>MAQSSLRKHNNWRIYLPDFPLVIWMLFITILIGILLGLSSPEIIRKFNQGWGSAVGEFALILMPSFTLAAVIEKLHIKGSKPITVSLSPVLGAAMVCPDTAYASLAPIVKQARLSIAFGAYSGFKLLFPAGPLIVATSLGVQSNQILFYCAVIFLPVWVTGLLWARIFEQRMDVTTPISEKAITDHLFVKLAPFICLITLIALGILIDFSFNIWLALATNPKGALFISAALGLAMVNRTDRRACIETGIRRTGYLLVVIGMASAFSLFLTEAVPIQQLFVSANGMLALLGLFMISAFVKLLQGSSMATFATVGPIAAPIVVASGIAPELAVIAICLGSFIAILPNDSFYWLIRDNKQLTQRYSDLNIMAILGGGATMQAVAGFLVLWGLYLVGA</sequence>
<dbReference type="PANTHER" id="PTHR30354">
    <property type="entry name" value="GNT FAMILY GLUCONATE TRANSPORTER"/>
    <property type="match status" value="1"/>
</dbReference>
<feature type="transmembrane region" description="Helical" evidence="1">
    <location>
        <begin position="248"/>
        <end position="269"/>
    </location>
</feature>
<gene>
    <name evidence="2" type="ordered locus">SAR116_2147</name>
</gene>
<feature type="transmembrane region" description="Helical" evidence="1">
    <location>
        <begin position="331"/>
        <end position="352"/>
    </location>
</feature>
<evidence type="ECO:0000313" key="2">
    <source>
        <dbReference type="EMBL" id="ADE40390.1"/>
    </source>
</evidence>
<dbReference type="OrthoDB" id="6789689at2"/>
<feature type="transmembrane region" description="Helical" evidence="1">
    <location>
        <begin position="51"/>
        <end position="72"/>
    </location>
</feature>
<dbReference type="GO" id="GO:0005886">
    <property type="term" value="C:plasma membrane"/>
    <property type="evidence" value="ECO:0007669"/>
    <property type="project" value="TreeGrafter"/>
</dbReference>
<dbReference type="STRING" id="488538.SAR116_2147"/>
<proteinExistence type="predicted"/>
<evidence type="ECO:0000256" key="1">
    <source>
        <dbReference type="SAM" id="Phobius"/>
    </source>
</evidence>
<feature type="transmembrane region" description="Helical" evidence="1">
    <location>
        <begin position="146"/>
        <end position="167"/>
    </location>
</feature>
<evidence type="ECO:0000313" key="3">
    <source>
        <dbReference type="Proteomes" id="UP000007460"/>
    </source>
</evidence>
<dbReference type="PANTHER" id="PTHR30354:SF11">
    <property type="entry name" value="PERMEASE"/>
    <property type="match status" value="1"/>
</dbReference>
<keyword evidence="1" id="KW-1133">Transmembrane helix</keyword>
<dbReference type="GO" id="GO:0015128">
    <property type="term" value="F:gluconate transmembrane transporter activity"/>
    <property type="evidence" value="ECO:0007669"/>
    <property type="project" value="InterPro"/>
</dbReference>
<dbReference type="HOGENOM" id="CLU_686713_0_0_5"/>
<dbReference type="AlphaFoldDB" id="D5BNV6"/>
<organism evidence="2 3">
    <name type="scientific">Puniceispirillum marinum (strain IMCC1322)</name>
    <dbReference type="NCBI Taxonomy" id="488538"/>
    <lineage>
        <taxon>Bacteria</taxon>
        <taxon>Pseudomonadati</taxon>
        <taxon>Pseudomonadota</taxon>
        <taxon>Alphaproteobacteria</taxon>
        <taxon>Candidatus Puniceispirillales</taxon>
        <taxon>Candidatus Puniceispirillaceae</taxon>
        <taxon>Candidatus Puniceispirillum</taxon>
    </lineage>
</organism>
<feature type="transmembrane region" description="Helical" evidence="1">
    <location>
        <begin position="21"/>
        <end position="39"/>
    </location>
</feature>
<feature type="transmembrane region" description="Helical" evidence="1">
    <location>
        <begin position="364"/>
        <end position="390"/>
    </location>
</feature>
<keyword evidence="1" id="KW-0472">Membrane</keyword>
<feature type="transmembrane region" description="Helical" evidence="1">
    <location>
        <begin position="187"/>
        <end position="207"/>
    </location>
</feature>
<keyword evidence="3" id="KW-1185">Reference proteome</keyword>
<dbReference type="Proteomes" id="UP000007460">
    <property type="component" value="Chromosome"/>
</dbReference>
<reference evidence="2 3" key="1">
    <citation type="journal article" date="2010" name="J. Bacteriol.">
        <title>Complete genome sequence of "Candidatus Puniceispirillum marinum" IMCC1322, a representative of the SAR116 clade in the Alphaproteobacteria.</title>
        <authorList>
            <person name="Oh H.M."/>
            <person name="Kwon K.K."/>
            <person name="Kang I."/>
            <person name="Kang S.G."/>
            <person name="Lee J.H."/>
            <person name="Kim S.J."/>
            <person name="Cho J.C."/>
        </authorList>
    </citation>
    <scope>NUCLEOTIDE SEQUENCE [LARGE SCALE GENOMIC DNA]</scope>
    <source>
        <strain evidence="2 3">IMCC1322</strain>
    </source>
</reference>
<feature type="transmembrane region" description="Helical" evidence="1">
    <location>
        <begin position="275"/>
        <end position="294"/>
    </location>
</feature>
<dbReference type="Pfam" id="PF02447">
    <property type="entry name" value="GntP_permease"/>
    <property type="match status" value="1"/>
</dbReference>
<feature type="transmembrane region" description="Helical" evidence="1">
    <location>
        <begin position="306"/>
        <end position="325"/>
    </location>
</feature>
<protein>
    <submittedName>
        <fullName evidence="2">Gluconate permease</fullName>
    </submittedName>
</protein>
<dbReference type="RefSeq" id="WP_013047017.1">
    <property type="nucleotide sequence ID" value="NC_014010.1"/>
</dbReference>
<name>D5BNV6_PUNMI</name>
<feature type="transmembrane region" description="Helical" evidence="1">
    <location>
        <begin position="213"/>
        <end position="236"/>
    </location>
</feature>
<dbReference type="eggNOG" id="COG2610">
    <property type="taxonomic scope" value="Bacteria"/>
</dbReference>
<accession>D5BNV6</accession>
<dbReference type="EMBL" id="CP001751">
    <property type="protein sequence ID" value="ADE40390.1"/>
    <property type="molecule type" value="Genomic_DNA"/>
</dbReference>
<keyword evidence="1" id="KW-0812">Transmembrane</keyword>
<dbReference type="InterPro" id="IPR003474">
    <property type="entry name" value="Glcn_transporter"/>
</dbReference>